<evidence type="ECO:0000313" key="1">
    <source>
        <dbReference type="EMBL" id="KFK45052.1"/>
    </source>
</evidence>
<protein>
    <submittedName>
        <fullName evidence="1">Uncharacterized protein</fullName>
    </submittedName>
</protein>
<dbReference type="EMBL" id="CM002869">
    <property type="protein sequence ID" value="KFK45052.1"/>
    <property type="molecule type" value="Genomic_DNA"/>
</dbReference>
<gene>
    <name evidence="1" type="ordered locus">AALP_Aa1g337700</name>
</gene>
<dbReference type="Proteomes" id="UP000029120">
    <property type="component" value="Chromosome 1"/>
</dbReference>
<name>A0A087HSF0_ARAAL</name>
<dbReference type="Gramene" id="KFK45052">
    <property type="protein sequence ID" value="KFK45052"/>
    <property type="gene ID" value="AALP_AA1G337700"/>
</dbReference>
<sequence>MGVFYYFSMNQCRVDSTLSQPRERYIESNNMYLCCIF</sequence>
<evidence type="ECO:0000313" key="2">
    <source>
        <dbReference type="Proteomes" id="UP000029120"/>
    </source>
</evidence>
<proteinExistence type="predicted"/>
<reference evidence="2" key="1">
    <citation type="journal article" date="2015" name="Nat. Plants">
        <title>Genome expansion of Arabis alpina linked with retrotransposition and reduced symmetric DNA methylation.</title>
        <authorList>
            <person name="Willing E.M."/>
            <person name="Rawat V."/>
            <person name="Mandakova T."/>
            <person name="Maumus F."/>
            <person name="James G.V."/>
            <person name="Nordstroem K.J."/>
            <person name="Becker C."/>
            <person name="Warthmann N."/>
            <person name="Chica C."/>
            <person name="Szarzynska B."/>
            <person name="Zytnicki M."/>
            <person name="Albani M.C."/>
            <person name="Kiefer C."/>
            <person name="Bergonzi S."/>
            <person name="Castaings L."/>
            <person name="Mateos J.L."/>
            <person name="Berns M.C."/>
            <person name="Bujdoso N."/>
            <person name="Piofczyk T."/>
            <person name="de Lorenzo L."/>
            <person name="Barrero-Sicilia C."/>
            <person name="Mateos I."/>
            <person name="Piednoel M."/>
            <person name="Hagmann J."/>
            <person name="Chen-Min-Tao R."/>
            <person name="Iglesias-Fernandez R."/>
            <person name="Schuster S.C."/>
            <person name="Alonso-Blanco C."/>
            <person name="Roudier F."/>
            <person name="Carbonero P."/>
            <person name="Paz-Ares J."/>
            <person name="Davis S.J."/>
            <person name="Pecinka A."/>
            <person name="Quesneville H."/>
            <person name="Colot V."/>
            <person name="Lysak M.A."/>
            <person name="Weigel D."/>
            <person name="Coupland G."/>
            <person name="Schneeberger K."/>
        </authorList>
    </citation>
    <scope>NUCLEOTIDE SEQUENCE [LARGE SCALE GENOMIC DNA]</scope>
    <source>
        <strain evidence="2">cv. Pajares</strain>
    </source>
</reference>
<organism evidence="1 2">
    <name type="scientific">Arabis alpina</name>
    <name type="common">Alpine rock-cress</name>
    <dbReference type="NCBI Taxonomy" id="50452"/>
    <lineage>
        <taxon>Eukaryota</taxon>
        <taxon>Viridiplantae</taxon>
        <taxon>Streptophyta</taxon>
        <taxon>Embryophyta</taxon>
        <taxon>Tracheophyta</taxon>
        <taxon>Spermatophyta</taxon>
        <taxon>Magnoliopsida</taxon>
        <taxon>eudicotyledons</taxon>
        <taxon>Gunneridae</taxon>
        <taxon>Pentapetalae</taxon>
        <taxon>rosids</taxon>
        <taxon>malvids</taxon>
        <taxon>Brassicales</taxon>
        <taxon>Brassicaceae</taxon>
        <taxon>Arabideae</taxon>
        <taxon>Arabis</taxon>
    </lineage>
</organism>
<keyword evidence="2" id="KW-1185">Reference proteome</keyword>
<accession>A0A087HSF0</accession>
<dbReference type="AlphaFoldDB" id="A0A087HSF0"/>